<protein>
    <submittedName>
        <fullName evidence="1">Uncharacterized protein</fullName>
    </submittedName>
</protein>
<reference evidence="1 2" key="1">
    <citation type="submission" date="2021-06" db="EMBL/GenBank/DDBJ databases">
        <title>A haploid diamondback moth (Plutella xylostella L.) genome assembly resolves 31 chromosomes and identifies a diamide resistance mutation.</title>
        <authorList>
            <person name="Ward C.M."/>
            <person name="Perry K.D."/>
            <person name="Baker G."/>
            <person name="Powis K."/>
            <person name="Heckel D.G."/>
            <person name="Baxter S.W."/>
        </authorList>
    </citation>
    <scope>NUCLEOTIDE SEQUENCE [LARGE SCALE GENOMIC DNA]</scope>
    <source>
        <strain evidence="1 2">LV</strain>
        <tissue evidence="1">Single pupa</tissue>
    </source>
</reference>
<accession>A0ABQ7QLS1</accession>
<evidence type="ECO:0000313" key="1">
    <source>
        <dbReference type="EMBL" id="KAG7305838.1"/>
    </source>
</evidence>
<dbReference type="EMBL" id="JAHIBW010000012">
    <property type="protein sequence ID" value="KAG7305838.1"/>
    <property type="molecule type" value="Genomic_DNA"/>
</dbReference>
<keyword evidence="2" id="KW-1185">Reference proteome</keyword>
<name>A0ABQ7QLS1_PLUXY</name>
<proteinExistence type="predicted"/>
<gene>
    <name evidence="1" type="ORF">JYU34_008376</name>
</gene>
<evidence type="ECO:0000313" key="2">
    <source>
        <dbReference type="Proteomes" id="UP000823941"/>
    </source>
</evidence>
<dbReference type="Proteomes" id="UP000823941">
    <property type="component" value="Chromosome 12"/>
</dbReference>
<sequence length="55" mass="5738">MHRLAPPVAPLCNSVAHRPHGPHGPTLPHTAHNACTGALAARQLPTMAQCSLTNL</sequence>
<organism evidence="1 2">
    <name type="scientific">Plutella xylostella</name>
    <name type="common">Diamondback moth</name>
    <name type="synonym">Plutella maculipennis</name>
    <dbReference type="NCBI Taxonomy" id="51655"/>
    <lineage>
        <taxon>Eukaryota</taxon>
        <taxon>Metazoa</taxon>
        <taxon>Ecdysozoa</taxon>
        <taxon>Arthropoda</taxon>
        <taxon>Hexapoda</taxon>
        <taxon>Insecta</taxon>
        <taxon>Pterygota</taxon>
        <taxon>Neoptera</taxon>
        <taxon>Endopterygota</taxon>
        <taxon>Lepidoptera</taxon>
        <taxon>Glossata</taxon>
        <taxon>Ditrysia</taxon>
        <taxon>Yponomeutoidea</taxon>
        <taxon>Plutellidae</taxon>
        <taxon>Plutella</taxon>
    </lineage>
</organism>
<comment type="caution">
    <text evidence="1">The sequence shown here is derived from an EMBL/GenBank/DDBJ whole genome shotgun (WGS) entry which is preliminary data.</text>
</comment>